<proteinExistence type="predicted"/>
<name>A0A5C3N380_9AGAM</name>
<evidence type="ECO:0000256" key="1">
    <source>
        <dbReference type="SAM" id="MobiDB-lite"/>
    </source>
</evidence>
<keyword evidence="2" id="KW-0812">Transmembrane</keyword>
<organism evidence="3 4">
    <name type="scientific">Heliocybe sulcata</name>
    <dbReference type="NCBI Taxonomy" id="5364"/>
    <lineage>
        <taxon>Eukaryota</taxon>
        <taxon>Fungi</taxon>
        <taxon>Dikarya</taxon>
        <taxon>Basidiomycota</taxon>
        <taxon>Agaricomycotina</taxon>
        <taxon>Agaricomycetes</taxon>
        <taxon>Gloeophyllales</taxon>
        <taxon>Gloeophyllaceae</taxon>
        <taxon>Heliocybe</taxon>
    </lineage>
</organism>
<reference evidence="3 4" key="1">
    <citation type="journal article" date="2019" name="Nat. Ecol. Evol.">
        <title>Megaphylogeny resolves global patterns of mushroom evolution.</title>
        <authorList>
            <person name="Varga T."/>
            <person name="Krizsan K."/>
            <person name="Foldi C."/>
            <person name="Dima B."/>
            <person name="Sanchez-Garcia M."/>
            <person name="Sanchez-Ramirez S."/>
            <person name="Szollosi G.J."/>
            <person name="Szarkandi J.G."/>
            <person name="Papp V."/>
            <person name="Albert L."/>
            <person name="Andreopoulos W."/>
            <person name="Angelini C."/>
            <person name="Antonin V."/>
            <person name="Barry K.W."/>
            <person name="Bougher N.L."/>
            <person name="Buchanan P."/>
            <person name="Buyck B."/>
            <person name="Bense V."/>
            <person name="Catcheside P."/>
            <person name="Chovatia M."/>
            <person name="Cooper J."/>
            <person name="Damon W."/>
            <person name="Desjardin D."/>
            <person name="Finy P."/>
            <person name="Geml J."/>
            <person name="Haridas S."/>
            <person name="Hughes K."/>
            <person name="Justo A."/>
            <person name="Karasinski D."/>
            <person name="Kautmanova I."/>
            <person name="Kiss B."/>
            <person name="Kocsube S."/>
            <person name="Kotiranta H."/>
            <person name="LaButti K.M."/>
            <person name="Lechner B.E."/>
            <person name="Liimatainen K."/>
            <person name="Lipzen A."/>
            <person name="Lukacs Z."/>
            <person name="Mihaltcheva S."/>
            <person name="Morgado L.N."/>
            <person name="Niskanen T."/>
            <person name="Noordeloos M.E."/>
            <person name="Ohm R.A."/>
            <person name="Ortiz-Santana B."/>
            <person name="Ovrebo C."/>
            <person name="Racz N."/>
            <person name="Riley R."/>
            <person name="Savchenko A."/>
            <person name="Shiryaev A."/>
            <person name="Soop K."/>
            <person name="Spirin V."/>
            <person name="Szebenyi C."/>
            <person name="Tomsovsky M."/>
            <person name="Tulloss R.E."/>
            <person name="Uehling J."/>
            <person name="Grigoriev I.V."/>
            <person name="Vagvolgyi C."/>
            <person name="Papp T."/>
            <person name="Martin F.M."/>
            <person name="Miettinen O."/>
            <person name="Hibbett D.S."/>
            <person name="Nagy L.G."/>
        </authorList>
    </citation>
    <scope>NUCLEOTIDE SEQUENCE [LARGE SCALE GENOMIC DNA]</scope>
    <source>
        <strain evidence="3 4">OMC1185</strain>
    </source>
</reference>
<keyword evidence="2" id="KW-1133">Transmembrane helix</keyword>
<feature type="transmembrane region" description="Helical" evidence="2">
    <location>
        <begin position="98"/>
        <end position="122"/>
    </location>
</feature>
<dbReference type="OrthoDB" id="3270770at2759"/>
<evidence type="ECO:0000256" key="2">
    <source>
        <dbReference type="SAM" id="Phobius"/>
    </source>
</evidence>
<feature type="compositionally biased region" description="Low complexity" evidence="1">
    <location>
        <begin position="1"/>
        <end position="15"/>
    </location>
</feature>
<evidence type="ECO:0000313" key="4">
    <source>
        <dbReference type="Proteomes" id="UP000305948"/>
    </source>
</evidence>
<dbReference type="AlphaFoldDB" id="A0A5C3N380"/>
<gene>
    <name evidence="3" type="ORF">OE88DRAFT_1658445</name>
</gene>
<keyword evidence="2" id="KW-0472">Membrane</keyword>
<sequence length="156" mass="16960">MESSQTAQNQQASSTEEIEWRRAVEDLDAQLKRYEATERTMDQQAKQEEAQKLVNAMNRIADNHPDPKVQEEWRQKALTFESGSEAERRGLLGDIGKGVGVLLSVPFALVGAAVFATGAAIYGAGNLVKGVGNIMTGGALERKRSRKLSSAGEKVQ</sequence>
<feature type="region of interest" description="Disordered" evidence="1">
    <location>
        <begin position="1"/>
        <end position="20"/>
    </location>
</feature>
<dbReference type="Proteomes" id="UP000305948">
    <property type="component" value="Unassembled WGS sequence"/>
</dbReference>
<dbReference type="EMBL" id="ML213510">
    <property type="protein sequence ID" value="TFK51810.1"/>
    <property type="molecule type" value="Genomic_DNA"/>
</dbReference>
<accession>A0A5C3N380</accession>
<keyword evidence="4" id="KW-1185">Reference proteome</keyword>
<evidence type="ECO:0000313" key="3">
    <source>
        <dbReference type="EMBL" id="TFK51810.1"/>
    </source>
</evidence>
<protein>
    <submittedName>
        <fullName evidence="3">Uncharacterized protein</fullName>
    </submittedName>
</protein>